<feature type="compositionally biased region" description="Polar residues" evidence="1">
    <location>
        <begin position="38"/>
        <end position="47"/>
    </location>
</feature>
<dbReference type="eggNOG" id="ENOG502R2SX">
    <property type="taxonomic scope" value="Eukaryota"/>
</dbReference>
<feature type="compositionally biased region" description="Low complexity" evidence="1">
    <location>
        <begin position="194"/>
        <end position="208"/>
    </location>
</feature>
<dbReference type="OrthoDB" id="2554986at2759"/>
<dbReference type="RefSeq" id="XP_012190995.1">
    <property type="nucleotide sequence ID" value="XM_012335605.1"/>
</dbReference>
<feature type="compositionally biased region" description="Acidic residues" evidence="1">
    <location>
        <begin position="828"/>
        <end position="837"/>
    </location>
</feature>
<feature type="compositionally biased region" description="Basic and acidic residues" evidence="1">
    <location>
        <begin position="65"/>
        <end position="86"/>
    </location>
</feature>
<dbReference type="HOGENOM" id="CLU_009649_0_0_1"/>
<feature type="compositionally biased region" description="Polar residues" evidence="1">
    <location>
        <begin position="271"/>
        <end position="282"/>
    </location>
</feature>
<accession>R9P7N9</accession>
<feature type="compositionally biased region" description="Polar residues" evidence="1">
    <location>
        <begin position="97"/>
        <end position="116"/>
    </location>
</feature>
<feature type="compositionally biased region" description="Basic residues" evidence="1">
    <location>
        <begin position="217"/>
        <end position="226"/>
    </location>
</feature>
<feature type="region of interest" description="Disordered" evidence="1">
    <location>
        <begin position="346"/>
        <end position="370"/>
    </location>
</feature>
<name>R9P7N9_PSEHS</name>
<feature type="compositionally biased region" description="Basic residues" evidence="1">
    <location>
        <begin position="150"/>
        <end position="159"/>
    </location>
</feature>
<evidence type="ECO:0000256" key="1">
    <source>
        <dbReference type="SAM" id="MobiDB-lite"/>
    </source>
</evidence>
<dbReference type="AlphaFoldDB" id="R9P7N9"/>
<feature type="region of interest" description="Disordered" evidence="1">
    <location>
        <begin position="391"/>
        <end position="454"/>
    </location>
</feature>
<dbReference type="GeneID" id="24110274"/>
<feature type="compositionally biased region" description="Basic residues" evidence="1">
    <location>
        <begin position="1"/>
        <end position="12"/>
    </location>
</feature>
<dbReference type="EMBL" id="DF238809">
    <property type="protein sequence ID" value="GAC97408.1"/>
    <property type="molecule type" value="Genomic_DNA"/>
</dbReference>
<feature type="compositionally biased region" description="Low complexity" evidence="1">
    <location>
        <begin position="283"/>
        <end position="296"/>
    </location>
</feature>
<protein>
    <submittedName>
        <fullName evidence="2">Uncharacterized protein</fullName>
    </submittedName>
</protein>
<feature type="region of interest" description="Disordered" evidence="1">
    <location>
        <begin position="824"/>
        <end position="852"/>
    </location>
</feature>
<reference evidence="3" key="1">
    <citation type="journal article" date="2013" name="Genome Announc.">
        <title>Draft genome sequence of the basidiomycetous yeast-like fungus Pseudozyma hubeiensis SY62, which produces an abundant amount of the biosurfactant mannosylerythritol lipids.</title>
        <authorList>
            <person name="Konishi M."/>
            <person name="Hatada Y."/>
            <person name="Horiuchi J."/>
        </authorList>
    </citation>
    <scope>NUCLEOTIDE SEQUENCE [LARGE SCALE GENOMIC DNA]</scope>
    <source>
        <strain evidence="3">SY62</strain>
    </source>
</reference>
<feature type="region of interest" description="Disordered" evidence="1">
    <location>
        <begin position="271"/>
        <end position="313"/>
    </location>
</feature>
<evidence type="ECO:0000313" key="3">
    <source>
        <dbReference type="Proteomes" id="UP000014071"/>
    </source>
</evidence>
<keyword evidence="3" id="KW-1185">Reference proteome</keyword>
<feature type="compositionally biased region" description="Pro residues" evidence="1">
    <location>
        <begin position="160"/>
        <end position="173"/>
    </location>
</feature>
<dbReference type="Proteomes" id="UP000014071">
    <property type="component" value="Unassembled WGS sequence"/>
</dbReference>
<sequence length="883" mass="93553">MSLKFLTKRRDRNRSESATSNGTKNSSLDKSPAPSRATLPSSDSFLSRGSKAAAAPPEVQVISWHPDDLRSARRDVHIRSRGDDAPFKASPTPVYQAFTSRSAPTSRFMTKPSTARTEIDHAPSSSNASSSDIGHTFFGATDSLVLRNHNFKSPRRPRPRPGTAPLPKHPPPVTSQQDSASETPKSEDLEVLNPSSCPSPLLQQPESSTRPSVPVRHAGRPRHAKSRSYTSQAATHDAYDTDDPSSSFGLPFSSKHRNASVQSLISVVSTGARGSSSSQGDKSTTTSAGSSSGLLSRIPSRRRTRSKNASVSDVHAAFPPDLSAEAESQPRFRARSESFGALTTRLFRSKDQTMQAPTATTSPNKASRNAIKGTAAPPSAWRTDAIAPTAASGDDYAHDAGGESTRAPSMTYSSDNEVSVGHGSSLGHGVESGHRAGTTSPSRNLMSGSSSDHSGTATSLLFAGLKALGGGGGNDSTSNRFSTYSTKLTASPKQSTAPQSHFDHPSPVLDSPRVSGLPLPLATPSPSSSPGGTIFTAQLLKRIGPPPVGLAPECFHERVALVQNYILSQVPLPPLPLSPHSLPSDEDPIGKAASQRPSRESSLPLASRRSNTNPAPARSFISCVPMGKGESCDVTASLQDEFDKLECVAERELGNLVSTPFSQQNSGGTPARLVDTLQTLRLREVFLAARSRCGLDPSRSHFDLQNFAVTADQMARSDSSRRGTASAVNKDGSLGLGLRGITAHSPDMGQGIQMSLRPAPRRRRGTGSAAQRPLTAPGGAAQPMAYVCPDLPATVRNDFDGDLFTPQSFSAKLCAMHRPPTRLRSSIFEDDDGDDQDEAHNASSRDSSATHRSVESASIWSAVVVPVKKRSPVMEAFDFVDSI</sequence>
<feature type="region of interest" description="Disordered" evidence="1">
    <location>
        <begin position="150"/>
        <end position="251"/>
    </location>
</feature>
<feature type="compositionally biased region" description="Polar residues" evidence="1">
    <location>
        <begin position="174"/>
        <end position="183"/>
    </location>
</feature>
<feature type="region of interest" description="Disordered" evidence="1">
    <location>
        <begin position="1"/>
        <end position="134"/>
    </location>
</feature>
<feature type="compositionally biased region" description="Polar residues" evidence="1">
    <location>
        <begin position="352"/>
        <end position="367"/>
    </location>
</feature>
<evidence type="ECO:0000313" key="2">
    <source>
        <dbReference type="EMBL" id="GAC97408.1"/>
    </source>
</evidence>
<feature type="compositionally biased region" description="Polar residues" evidence="1">
    <location>
        <begin position="406"/>
        <end position="416"/>
    </location>
</feature>
<feature type="region of interest" description="Disordered" evidence="1">
    <location>
        <begin position="715"/>
        <end position="783"/>
    </location>
</feature>
<proteinExistence type="predicted"/>
<feature type="compositionally biased region" description="Low complexity" evidence="1">
    <location>
        <begin position="515"/>
        <end position="530"/>
    </location>
</feature>
<feature type="compositionally biased region" description="Polar residues" evidence="1">
    <location>
        <begin position="437"/>
        <end position="454"/>
    </location>
</feature>
<feature type="region of interest" description="Disordered" evidence="1">
    <location>
        <begin position="577"/>
        <end position="618"/>
    </location>
</feature>
<feature type="region of interest" description="Disordered" evidence="1">
    <location>
        <begin position="485"/>
        <end position="530"/>
    </location>
</feature>
<feature type="compositionally biased region" description="Low complexity" evidence="1">
    <location>
        <begin position="417"/>
        <end position="429"/>
    </location>
</feature>
<gene>
    <name evidence="2" type="ORF">PHSY_004993</name>
</gene>
<organism evidence="2 3">
    <name type="scientific">Pseudozyma hubeiensis (strain SY62)</name>
    <name type="common">Yeast</name>
    <dbReference type="NCBI Taxonomy" id="1305764"/>
    <lineage>
        <taxon>Eukaryota</taxon>
        <taxon>Fungi</taxon>
        <taxon>Dikarya</taxon>
        <taxon>Basidiomycota</taxon>
        <taxon>Ustilaginomycotina</taxon>
        <taxon>Ustilaginomycetes</taxon>
        <taxon>Ustilaginales</taxon>
        <taxon>Ustilaginaceae</taxon>
        <taxon>Pseudozyma</taxon>
    </lineage>
</organism>
<feature type="compositionally biased region" description="Polar residues" evidence="1">
    <location>
        <begin position="16"/>
        <end position="29"/>
    </location>
</feature>
<feature type="compositionally biased region" description="Polar residues" evidence="1">
    <location>
        <begin position="485"/>
        <end position="499"/>
    </location>
</feature>